<dbReference type="RefSeq" id="WP_354457995.1">
    <property type="nucleotide sequence ID" value="NZ_JBEWSZ010000001.1"/>
</dbReference>
<comment type="subcellular location">
    <subcellularLocation>
        <location evidence="1">Membrane</location>
        <topology evidence="1">Multi-pass membrane protein</topology>
    </subcellularLocation>
</comment>
<comment type="similarity">
    <text evidence="2">Belongs to the drug/metabolite transporter (DMT) superfamily. 10 TMS drug/metabolite exporter (DME) (TC 2.A.7.3) family.</text>
</comment>
<dbReference type="SUPFAM" id="SSF103481">
    <property type="entry name" value="Multidrug resistance efflux transporter EmrE"/>
    <property type="match status" value="2"/>
</dbReference>
<keyword evidence="9" id="KW-1185">Reference proteome</keyword>
<protein>
    <submittedName>
        <fullName evidence="8">DMT family transporter</fullName>
    </submittedName>
</protein>
<evidence type="ECO:0000256" key="2">
    <source>
        <dbReference type="ARBA" id="ARBA00009853"/>
    </source>
</evidence>
<accession>A0ABV2D7C5</accession>
<feature type="transmembrane region" description="Helical" evidence="6">
    <location>
        <begin position="96"/>
        <end position="117"/>
    </location>
</feature>
<keyword evidence="3 6" id="KW-0812">Transmembrane</keyword>
<evidence type="ECO:0000313" key="8">
    <source>
        <dbReference type="EMBL" id="MET2825924.1"/>
    </source>
</evidence>
<dbReference type="EMBL" id="JBEWSZ010000001">
    <property type="protein sequence ID" value="MET2825924.1"/>
    <property type="molecule type" value="Genomic_DNA"/>
</dbReference>
<feature type="transmembrane region" description="Helical" evidence="6">
    <location>
        <begin position="9"/>
        <end position="28"/>
    </location>
</feature>
<feature type="transmembrane region" description="Helical" evidence="6">
    <location>
        <begin position="180"/>
        <end position="203"/>
    </location>
</feature>
<gene>
    <name evidence="8" type="ORF">ABVQ20_02935</name>
</gene>
<feature type="transmembrane region" description="Helical" evidence="6">
    <location>
        <begin position="124"/>
        <end position="143"/>
    </location>
</feature>
<evidence type="ECO:0000259" key="7">
    <source>
        <dbReference type="Pfam" id="PF00892"/>
    </source>
</evidence>
<reference evidence="8 9" key="1">
    <citation type="submission" date="2024-06" db="EMBL/GenBank/DDBJ databases">
        <authorList>
            <person name="Kim D.-U."/>
        </authorList>
    </citation>
    <scope>NUCLEOTIDE SEQUENCE [LARGE SCALE GENOMIC DNA]</scope>
    <source>
        <strain evidence="8 9">KACC15460</strain>
    </source>
</reference>
<evidence type="ECO:0000256" key="3">
    <source>
        <dbReference type="ARBA" id="ARBA00022692"/>
    </source>
</evidence>
<feature type="transmembrane region" description="Helical" evidence="6">
    <location>
        <begin position="251"/>
        <end position="271"/>
    </location>
</feature>
<sequence length="315" mass="33709">MTILPNERALPATGVIVILITVFAMALTDAFVKFSSANLTLWQIYVLRSVIAIPALLLLTRRAVWPSAPGWVALRSASLLLMYLAIYAAIPILDLSVIAASLYTAPLFIVLLSSLVLGEPIARYQWTGIVTGLVGVLLIVRPAASGFSLLPLIPVAAAFLYAIAAIVTRAKCVRETPMTMALWLNVTLLIAGTIASLAIGFAAPLPAYPFLFGSWAAMGTREWQIIAVLAALIIGVSIGLARAYQSPKPQIIATFDYAYLIFAAFWGYVFFGEVPSPLTVTGMALIAFAGVMVLCTASPPEKRQDRPGDPEQSNL</sequence>
<feature type="transmembrane region" description="Helical" evidence="6">
    <location>
        <begin position="223"/>
        <end position="244"/>
    </location>
</feature>
<dbReference type="InterPro" id="IPR000620">
    <property type="entry name" value="EamA_dom"/>
</dbReference>
<feature type="transmembrane region" description="Helical" evidence="6">
    <location>
        <begin position="72"/>
        <end position="90"/>
    </location>
</feature>
<dbReference type="PANTHER" id="PTHR22911">
    <property type="entry name" value="ACYL-MALONYL CONDENSING ENZYME-RELATED"/>
    <property type="match status" value="1"/>
</dbReference>
<dbReference type="InterPro" id="IPR037185">
    <property type="entry name" value="EmrE-like"/>
</dbReference>
<dbReference type="Pfam" id="PF00892">
    <property type="entry name" value="EamA"/>
    <property type="match status" value="1"/>
</dbReference>
<feature type="transmembrane region" description="Helical" evidence="6">
    <location>
        <begin position="149"/>
        <end position="168"/>
    </location>
</feature>
<name>A0ABV2D7C5_9HYPH</name>
<dbReference type="PANTHER" id="PTHR22911:SF6">
    <property type="entry name" value="SOLUTE CARRIER FAMILY 35 MEMBER G1"/>
    <property type="match status" value="1"/>
</dbReference>
<keyword evidence="5 6" id="KW-0472">Membrane</keyword>
<keyword evidence="4 6" id="KW-1133">Transmembrane helix</keyword>
<evidence type="ECO:0000256" key="4">
    <source>
        <dbReference type="ARBA" id="ARBA00022989"/>
    </source>
</evidence>
<feature type="transmembrane region" description="Helical" evidence="6">
    <location>
        <begin position="277"/>
        <end position="297"/>
    </location>
</feature>
<dbReference type="Proteomes" id="UP001548832">
    <property type="component" value="Unassembled WGS sequence"/>
</dbReference>
<comment type="caution">
    <text evidence="8">The sequence shown here is derived from an EMBL/GenBank/DDBJ whole genome shotgun (WGS) entry which is preliminary data.</text>
</comment>
<proteinExistence type="inferred from homology"/>
<evidence type="ECO:0000313" key="9">
    <source>
        <dbReference type="Proteomes" id="UP001548832"/>
    </source>
</evidence>
<evidence type="ECO:0000256" key="6">
    <source>
        <dbReference type="SAM" id="Phobius"/>
    </source>
</evidence>
<evidence type="ECO:0000256" key="5">
    <source>
        <dbReference type="ARBA" id="ARBA00023136"/>
    </source>
</evidence>
<feature type="domain" description="EamA" evidence="7">
    <location>
        <begin position="13"/>
        <end position="140"/>
    </location>
</feature>
<evidence type="ECO:0000256" key="1">
    <source>
        <dbReference type="ARBA" id="ARBA00004141"/>
    </source>
</evidence>
<organism evidence="8 9">
    <name type="scientific">Mesorhizobium shangrilense</name>
    <dbReference type="NCBI Taxonomy" id="460060"/>
    <lineage>
        <taxon>Bacteria</taxon>
        <taxon>Pseudomonadati</taxon>
        <taxon>Pseudomonadota</taxon>
        <taxon>Alphaproteobacteria</taxon>
        <taxon>Hyphomicrobiales</taxon>
        <taxon>Phyllobacteriaceae</taxon>
        <taxon>Mesorhizobium</taxon>
    </lineage>
</organism>
<feature type="transmembrane region" description="Helical" evidence="6">
    <location>
        <begin position="40"/>
        <end position="60"/>
    </location>
</feature>